<dbReference type="NCBIfam" id="NF033474">
    <property type="entry name" value="DivGenRetAVD"/>
    <property type="match status" value="1"/>
</dbReference>
<dbReference type="SUPFAM" id="SSF158446">
    <property type="entry name" value="IVS-encoded protein-like"/>
    <property type="match status" value="1"/>
</dbReference>
<dbReference type="STRING" id="349161.Dred_1226"/>
<dbReference type="EMBL" id="CP000612">
    <property type="protein sequence ID" value="ABO49760.1"/>
    <property type="molecule type" value="Genomic_DNA"/>
</dbReference>
<feature type="domain" description="bAvd-like" evidence="1">
    <location>
        <begin position="1"/>
        <end position="97"/>
    </location>
</feature>
<sequence length="100" mass="11883">MIVYGYTALRQFPKSEKHTLAADIKQSMYRLLSLVITTNKKYYKKTTMQELDVELDFLRSLVRLSMQLKFLPFKKYELWAGMLNEIGRMIGGWLKSIRQQ</sequence>
<reference evidence="2 3" key="1">
    <citation type="submission" date="2007-03" db="EMBL/GenBank/DDBJ databases">
        <title>Complete sequence of Desulfotomaculum reducens MI-1.</title>
        <authorList>
            <consortium name="US DOE Joint Genome Institute"/>
            <person name="Copeland A."/>
            <person name="Lucas S."/>
            <person name="Lapidus A."/>
            <person name="Barry K."/>
            <person name="Detter J.C."/>
            <person name="Glavina del Rio T."/>
            <person name="Hammon N."/>
            <person name="Israni S."/>
            <person name="Dalin E."/>
            <person name="Tice H."/>
            <person name="Pitluck S."/>
            <person name="Sims D."/>
            <person name="Brettin T."/>
            <person name="Bruce D."/>
            <person name="Han C."/>
            <person name="Tapia R."/>
            <person name="Schmutz J."/>
            <person name="Larimer F."/>
            <person name="Land M."/>
            <person name="Hauser L."/>
            <person name="Kyrpides N."/>
            <person name="Kim E."/>
            <person name="Tebo B.M."/>
            <person name="Richardson P."/>
        </authorList>
    </citation>
    <scope>NUCLEOTIDE SEQUENCE [LARGE SCALE GENOMIC DNA]</scope>
    <source>
        <strain evidence="2 3">MI-1</strain>
    </source>
</reference>
<keyword evidence="3" id="KW-1185">Reference proteome</keyword>
<accession>A4J3V7</accession>
<evidence type="ECO:0000313" key="3">
    <source>
        <dbReference type="Proteomes" id="UP000001556"/>
    </source>
</evidence>
<dbReference type="Pfam" id="PF22296">
    <property type="entry name" value="bAvd"/>
    <property type="match status" value="1"/>
</dbReference>
<organism evidence="2 3">
    <name type="scientific">Desulforamulus reducens (strain ATCC BAA-1160 / DSM 100696 / MI-1)</name>
    <name type="common">Desulfotomaculum reducens</name>
    <dbReference type="NCBI Taxonomy" id="349161"/>
    <lineage>
        <taxon>Bacteria</taxon>
        <taxon>Bacillati</taxon>
        <taxon>Bacillota</taxon>
        <taxon>Clostridia</taxon>
        <taxon>Eubacteriales</taxon>
        <taxon>Peptococcaceae</taxon>
        <taxon>Desulforamulus</taxon>
    </lineage>
</organism>
<protein>
    <recommendedName>
        <fullName evidence="1">bAvd-like domain-containing protein</fullName>
    </recommendedName>
</protein>
<name>A4J3V7_DESRM</name>
<dbReference type="InterPro" id="IPR055360">
    <property type="entry name" value="bAvd"/>
</dbReference>
<dbReference type="eggNOG" id="ENOG5032RM0">
    <property type="taxonomic scope" value="Bacteria"/>
</dbReference>
<dbReference type="OrthoDB" id="9814817at2"/>
<dbReference type="Proteomes" id="UP000001556">
    <property type="component" value="Chromosome"/>
</dbReference>
<dbReference type="InterPro" id="IPR036583">
    <property type="entry name" value="23S_rRNA_IVS_sf"/>
</dbReference>
<dbReference type="CDD" id="cd16376">
    <property type="entry name" value="Avd_like"/>
    <property type="match status" value="1"/>
</dbReference>
<proteinExistence type="predicted"/>
<dbReference type="HOGENOM" id="CLU_144676_2_0_9"/>
<evidence type="ECO:0000259" key="1">
    <source>
        <dbReference type="Pfam" id="PF22296"/>
    </source>
</evidence>
<evidence type="ECO:0000313" key="2">
    <source>
        <dbReference type="EMBL" id="ABO49760.1"/>
    </source>
</evidence>
<dbReference type="KEGG" id="drm:Dred_1226"/>
<gene>
    <name evidence="2" type="ordered locus">Dred_1226</name>
</gene>
<dbReference type="AlphaFoldDB" id="A4J3V7"/>
<dbReference type="Gene3D" id="1.20.1440.60">
    <property type="entry name" value="23S rRNA-intervening sequence"/>
    <property type="match status" value="1"/>
</dbReference>